<dbReference type="Pfam" id="PF03108">
    <property type="entry name" value="DBD_Tnp_Mut"/>
    <property type="match status" value="1"/>
</dbReference>
<feature type="domain" description="Transposase MuDR plant" evidence="1">
    <location>
        <begin position="157"/>
        <end position="221"/>
    </location>
</feature>
<proteinExistence type="predicted"/>
<name>A0A540LWD6_MALBA</name>
<keyword evidence="3" id="KW-1185">Reference proteome</keyword>
<sequence length="388" mass="44526">MESARIARCRYHSLTVVIALSENSKYVDIYNEICLRFKELKVGSFELTYSLPEHPNCLLQSDMDVNMMLLCLKVLKSNFIDILVKDLLSSNNEDDDQNQEESHHAASNHAISNNEVSNRTAPFSCTLENQSAIDENELLRVEGDNRFLSQDWKEYISHVGQRFEGGVTEFRNKLIKYAAQMRFRLVYAKNDKERITAECFKKISDGCKWRIHASLCGGNGFFYIRSLNNVHTCTSDYEKQKTRSMGSKVISSVLVDQIREKPMIKPTDIVKDFKQKYGLDISYHSARRGKELAKSEVHGDETLSYNQLLWYKDTLMSTNRGSHCVLECDLQTSHFQRLFICYGACIEGFQWCRPLLFMDATSFKSKYKGQLIGATGKDGNQGMISCFL</sequence>
<dbReference type="EMBL" id="VIEB01000445">
    <property type="protein sequence ID" value="TQD90696.1"/>
    <property type="molecule type" value="Genomic_DNA"/>
</dbReference>
<dbReference type="PANTHER" id="PTHR31973">
    <property type="entry name" value="POLYPROTEIN, PUTATIVE-RELATED"/>
    <property type="match status" value="1"/>
</dbReference>
<dbReference type="STRING" id="106549.A0A540LWD6"/>
<evidence type="ECO:0000259" key="1">
    <source>
        <dbReference type="Pfam" id="PF03108"/>
    </source>
</evidence>
<accession>A0A540LWD6</accession>
<protein>
    <recommendedName>
        <fullName evidence="1">Transposase MuDR plant domain-containing protein</fullName>
    </recommendedName>
</protein>
<dbReference type="Proteomes" id="UP000315295">
    <property type="component" value="Unassembled WGS sequence"/>
</dbReference>
<reference evidence="2 3" key="1">
    <citation type="journal article" date="2019" name="G3 (Bethesda)">
        <title>Sequencing of a Wild Apple (Malus baccata) Genome Unravels the Differences Between Cultivated and Wild Apple Species Regarding Disease Resistance and Cold Tolerance.</title>
        <authorList>
            <person name="Chen X."/>
        </authorList>
    </citation>
    <scope>NUCLEOTIDE SEQUENCE [LARGE SCALE GENOMIC DNA]</scope>
    <source>
        <strain evidence="3">cv. Shandingzi</strain>
        <tissue evidence="2">Leaves</tissue>
    </source>
</reference>
<evidence type="ECO:0000313" key="3">
    <source>
        <dbReference type="Proteomes" id="UP000315295"/>
    </source>
</evidence>
<dbReference type="InterPro" id="IPR004332">
    <property type="entry name" value="Transposase_MuDR"/>
</dbReference>
<organism evidence="2 3">
    <name type="scientific">Malus baccata</name>
    <name type="common">Siberian crab apple</name>
    <name type="synonym">Pyrus baccata</name>
    <dbReference type="NCBI Taxonomy" id="106549"/>
    <lineage>
        <taxon>Eukaryota</taxon>
        <taxon>Viridiplantae</taxon>
        <taxon>Streptophyta</taxon>
        <taxon>Embryophyta</taxon>
        <taxon>Tracheophyta</taxon>
        <taxon>Spermatophyta</taxon>
        <taxon>Magnoliopsida</taxon>
        <taxon>eudicotyledons</taxon>
        <taxon>Gunneridae</taxon>
        <taxon>Pentapetalae</taxon>
        <taxon>rosids</taxon>
        <taxon>fabids</taxon>
        <taxon>Rosales</taxon>
        <taxon>Rosaceae</taxon>
        <taxon>Amygdaloideae</taxon>
        <taxon>Maleae</taxon>
        <taxon>Malus</taxon>
    </lineage>
</organism>
<dbReference type="SUPFAM" id="SSF54277">
    <property type="entry name" value="CAD &amp; PB1 domains"/>
    <property type="match status" value="1"/>
</dbReference>
<dbReference type="PANTHER" id="PTHR31973:SF187">
    <property type="entry name" value="MUTATOR TRANSPOSASE MUDRA PROTEIN"/>
    <property type="match status" value="1"/>
</dbReference>
<comment type="caution">
    <text evidence="2">The sequence shown here is derived from an EMBL/GenBank/DDBJ whole genome shotgun (WGS) entry which is preliminary data.</text>
</comment>
<dbReference type="AlphaFoldDB" id="A0A540LWD6"/>
<gene>
    <name evidence="2" type="ORF">C1H46_023749</name>
</gene>
<evidence type="ECO:0000313" key="2">
    <source>
        <dbReference type="EMBL" id="TQD90696.1"/>
    </source>
</evidence>